<feature type="transmembrane region" description="Helical" evidence="7">
    <location>
        <begin position="12"/>
        <end position="33"/>
    </location>
</feature>
<evidence type="ECO:0000256" key="7">
    <source>
        <dbReference type="SAM" id="Phobius"/>
    </source>
</evidence>
<gene>
    <name evidence="8" type="ORF">TRUGW13939_04132</name>
</gene>
<dbReference type="OrthoDB" id="2504919at2759"/>
<dbReference type="SUPFAM" id="SSF103481">
    <property type="entry name" value="Multidrug resistance efflux transporter EmrE"/>
    <property type="match status" value="1"/>
</dbReference>
<dbReference type="Proteomes" id="UP000509510">
    <property type="component" value="Chromosome II"/>
</dbReference>
<evidence type="ECO:0000256" key="3">
    <source>
        <dbReference type="ARBA" id="ARBA00022824"/>
    </source>
</evidence>
<dbReference type="Pfam" id="PF05653">
    <property type="entry name" value="Mg_trans_NIPA"/>
    <property type="match status" value="1"/>
</dbReference>
<keyword evidence="2 7" id="KW-0812">Transmembrane</keyword>
<dbReference type="PANTHER" id="PTHR12570">
    <property type="match status" value="1"/>
</dbReference>
<feature type="compositionally biased region" description="Polar residues" evidence="6">
    <location>
        <begin position="389"/>
        <end position="400"/>
    </location>
</feature>
<keyword evidence="4 7" id="KW-1133">Transmembrane helix</keyword>
<dbReference type="GO" id="GO:0016020">
    <property type="term" value="C:membrane"/>
    <property type="evidence" value="ECO:0007669"/>
    <property type="project" value="UniProtKB-SubCell"/>
</dbReference>
<dbReference type="InterPro" id="IPR008521">
    <property type="entry name" value="Mg_trans_NIPA"/>
</dbReference>
<dbReference type="PANTHER" id="PTHR12570:SF86">
    <property type="entry name" value="ADR321CP"/>
    <property type="match status" value="1"/>
</dbReference>
<feature type="region of interest" description="Disordered" evidence="6">
    <location>
        <begin position="357"/>
        <end position="400"/>
    </location>
</feature>
<feature type="transmembrane region" description="Helical" evidence="7">
    <location>
        <begin position="243"/>
        <end position="262"/>
    </location>
</feature>
<keyword evidence="9" id="KW-1185">Reference proteome</keyword>
<feature type="transmembrane region" description="Helical" evidence="7">
    <location>
        <begin position="274"/>
        <end position="295"/>
    </location>
</feature>
<feature type="compositionally biased region" description="Acidic residues" evidence="6">
    <location>
        <begin position="357"/>
        <end position="367"/>
    </location>
</feature>
<proteinExistence type="predicted"/>
<evidence type="ECO:0000256" key="4">
    <source>
        <dbReference type="ARBA" id="ARBA00022989"/>
    </source>
</evidence>
<keyword evidence="5 7" id="KW-0472">Membrane</keyword>
<dbReference type="KEGG" id="trg:TRUGW13939_04132"/>
<dbReference type="RefSeq" id="XP_035343202.1">
    <property type="nucleotide sequence ID" value="XM_035487309.1"/>
</dbReference>
<organism evidence="8 9">
    <name type="scientific">Talaromyces rugulosus</name>
    <name type="common">Penicillium rugulosum</name>
    <dbReference type="NCBI Taxonomy" id="121627"/>
    <lineage>
        <taxon>Eukaryota</taxon>
        <taxon>Fungi</taxon>
        <taxon>Dikarya</taxon>
        <taxon>Ascomycota</taxon>
        <taxon>Pezizomycotina</taxon>
        <taxon>Eurotiomycetes</taxon>
        <taxon>Eurotiomycetidae</taxon>
        <taxon>Eurotiales</taxon>
        <taxon>Trichocomaceae</taxon>
        <taxon>Talaromyces</taxon>
        <taxon>Talaromyces sect. Islandici</taxon>
    </lineage>
</organism>
<dbReference type="Gene3D" id="1.10.3730.20">
    <property type="match status" value="1"/>
</dbReference>
<feature type="region of interest" description="Disordered" evidence="6">
    <location>
        <begin position="416"/>
        <end position="435"/>
    </location>
</feature>
<dbReference type="GO" id="GO:0015095">
    <property type="term" value="F:magnesium ion transmembrane transporter activity"/>
    <property type="evidence" value="ECO:0007669"/>
    <property type="project" value="InterPro"/>
</dbReference>
<comment type="subcellular location">
    <subcellularLocation>
        <location evidence="1">Endoplasmic reticulum membrane</location>
        <topology evidence="1">Multi-pass membrane protein</topology>
    </subcellularLocation>
</comment>
<feature type="transmembrane region" description="Helical" evidence="7">
    <location>
        <begin position="153"/>
        <end position="173"/>
    </location>
</feature>
<evidence type="ECO:0000256" key="5">
    <source>
        <dbReference type="ARBA" id="ARBA00023136"/>
    </source>
</evidence>
<evidence type="ECO:0000256" key="2">
    <source>
        <dbReference type="ARBA" id="ARBA00022692"/>
    </source>
</evidence>
<evidence type="ECO:0000313" key="9">
    <source>
        <dbReference type="Proteomes" id="UP000509510"/>
    </source>
</evidence>
<dbReference type="FunFam" id="1.10.3730.20:FF:000012">
    <property type="entry name" value="DUF803 domain-containing protein"/>
    <property type="match status" value="1"/>
</dbReference>
<feature type="transmembrane region" description="Helical" evidence="7">
    <location>
        <begin position="204"/>
        <end position="223"/>
    </location>
</feature>
<keyword evidence="3" id="KW-0256">Endoplasmic reticulum</keyword>
<reference evidence="9" key="1">
    <citation type="submission" date="2020-06" db="EMBL/GenBank/DDBJ databases">
        <title>A chromosome-scale genome assembly of Talaromyces rugulosus W13939.</title>
        <authorList>
            <person name="Wang B."/>
            <person name="Guo L."/>
            <person name="Ye K."/>
            <person name="Wang L."/>
        </authorList>
    </citation>
    <scope>NUCLEOTIDE SEQUENCE [LARGE SCALE GENOMIC DNA]</scope>
    <source>
        <strain evidence="9">W13939</strain>
    </source>
</reference>
<evidence type="ECO:0000256" key="6">
    <source>
        <dbReference type="SAM" id="MobiDB-lite"/>
    </source>
</evidence>
<dbReference type="GeneID" id="55991634"/>
<feature type="transmembrane region" description="Helical" evidence="7">
    <location>
        <begin position="301"/>
        <end position="323"/>
    </location>
</feature>
<sequence>MGQLGDLSPEGSIAVGVLVGLISTSLQAIGLTLQRKSHLLEDEKAPYELRRPPYKRRRWQMGMFMFVVANIVGSTIQITTLPLPVLSTLQSSGLVFNTISATLILGEPFTKNSFIGTVLVCTGAVLIATFGAIGEPAHSLDQLLELLNRRAFIAWMVVTGLVVALVLAGSRVIKTLSSPNHHKSRFIKLRGALISPPRAKFYRGLAFAFASGVLSAHTLLLAKSAVELLVRTIVDHVNQFNRWQSWLILIGMICLALTQLYYMHRGLKLCSTSVLYPFVFCVYNIIAILDGLIYFRQASQLAGLQAGLIALGTIILLAGVLCLSWRLEDIDSHAGVTLPNTSQTPMGSGMGLVEEFAEPSDVEEPEADERQPLLPTSRQDLPHKRTPSLPLTSSPYRHRSQTLNNNESAQIWADLDDSENEPASVNRPPGFPYTRRRTMSLLSRGRGRRSDVGNAFLVHKNRDNAALSPQARRLQNQSNRRVSAPLFAGGTAGWSKSPKRPLPTDSGADVPGNSRNYGTLNTEQPSGWRKPLKMLQRWTSRSNHTNNEDPPV</sequence>
<feature type="compositionally biased region" description="Polar residues" evidence="6">
    <location>
        <begin position="513"/>
        <end position="525"/>
    </location>
</feature>
<feature type="region of interest" description="Disordered" evidence="6">
    <location>
        <begin position="487"/>
        <end position="552"/>
    </location>
</feature>
<feature type="transmembrane region" description="Helical" evidence="7">
    <location>
        <begin position="59"/>
        <end position="79"/>
    </location>
</feature>
<protein>
    <submittedName>
        <fullName evidence="8">Uncharacterized protein</fullName>
    </submittedName>
</protein>
<feature type="transmembrane region" description="Helical" evidence="7">
    <location>
        <begin position="113"/>
        <end position="133"/>
    </location>
</feature>
<dbReference type="EMBL" id="CP055899">
    <property type="protein sequence ID" value="QKX57024.1"/>
    <property type="molecule type" value="Genomic_DNA"/>
</dbReference>
<evidence type="ECO:0000313" key="8">
    <source>
        <dbReference type="EMBL" id="QKX57024.1"/>
    </source>
</evidence>
<accession>A0A7H8QSQ9</accession>
<dbReference type="InterPro" id="IPR037185">
    <property type="entry name" value="EmrE-like"/>
</dbReference>
<evidence type="ECO:0000256" key="1">
    <source>
        <dbReference type="ARBA" id="ARBA00004477"/>
    </source>
</evidence>
<dbReference type="AlphaFoldDB" id="A0A7H8QSQ9"/>
<name>A0A7H8QSQ9_TALRU</name>